<evidence type="ECO:0000256" key="9">
    <source>
        <dbReference type="ARBA" id="ARBA00023136"/>
    </source>
</evidence>
<evidence type="ECO:0000256" key="2">
    <source>
        <dbReference type="ARBA" id="ARBA00004922"/>
    </source>
</evidence>
<evidence type="ECO:0000256" key="10">
    <source>
        <dbReference type="RuleBase" id="RU363075"/>
    </source>
</evidence>
<proteinExistence type="inferred from homology"/>
<dbReference type="PANTHER" id="PTHR22760:SF2">
    <property type="entry name" value="ALPHA-1,2-MANNOSYLTRANSFERASE ALG9"/>
    <property type="match status" value="1"/>
</dbReference>
<dbReference type="GO" id="GO:0000026">
    <property type="term" value="F:alpha-1,2-mannosyltransferase activity"/>
    <property type="evidence" value="ECO:0007669"/>
    <property type="project" value="TreeGrafter"/>
</dbReference>
<feature type="signal peptide" evidence="11">
    <location>
        <begin position="1"/>
        <end position="18"/>
    </location>
</feature>
<keyword evidence="4 10" id="KW-0328">Glycosyltransferase</keyword>
<evidence type="ECO:0000256" key="3">
    <source>
        <dbReference type="ARBA" id="ARBA00007063"/>
    </source>
</evidence>
<evidence type="ECO:0000256" key="7">
    <source>
        <dbReference type="ARBA" id="ARBA00022824"/>
    </source>
</evidence>
<evidence type="ECO:0000313" key="12">
    <source>
        <dbReference type="EMBL" id="TPX76851.1"/>
    </source>
</evidence>
<feature type="transmembrane region" description="Helical" evidence="10">
    <location>
        <begin position="163"/>
        <end position="189"/>
    </location>
</feature>
<dbReference type="OrthoDB" id="497541at2759"/>
<gene>
    <name evidence="12" type="ORF">CcCBS67573_g01874</name>
</gene>
<dbReference type="STRING" id="246404.A0A507FK97"/>
<dbReference type="Pfam" id="PF03901">
    <property type="entry name" value="Glyco_transf_22"/>
    <property type="match status" value="1"/>
</dbReference>
<comment type="subcellular location">
    <subcellularLocation>
        <location evidence="1 10">Endoplasmic reticulum membrane</location>
        <topology evidence="1 10">Multi-pass membrane protein</topology>
    </subcellularLocation>
</comment>
<comment type="similarity">
    <text evidence="3 10">Belongs to the glycosyltransferase 22 family.</text>
</comment>
<dbReference type="EC" id="2.4.1.-" evidence="10"/>
<evidence type="ECO:0000256" key="8">
    <source>
        <dbReference type="ARBA" id="ARBA00022989"/>
    </source>
</evidence>
<dbReference type="UniPathway" id="UPA00378"/>
<evidence type="ECO:0000256" key="4">
    <source>
        <dbReference type="ARBA" id="ARBA00022676"/>
    </source>
</evidence>
<comment type="pathway">
    <text evidence="2">Protein modification; protein glycosylation.</text>
</comment>
<evidence type="ECO:0000313" key="13">
    <source>
        <dbReference type="Proteomes" id="UP000320333"/>
    </source>
</evidence>
<evidence type="ECO:0000256" key="11">
    <source>
        <dbReference type="SAM" id="SignalP"/>
    </source>
</evidence>
<dbReference type="GO" id="GO:0005789">
    <property type="term" value="C:endoplasmic reticulum membrane"/>
    <property type="evidence" value="ECO:0007669"/>
    <property type="project" value="UniProtKB-SubCell"/>
</dbReference>
<evidence type="ECO:0000256" key="5">
    <source>
        <dbReference type="ARBA" id="ARBA00022679"/>
    </source>
</evidence>
<reference evidence="12 13" key="1">
    <citation type="journal article" date="2019" name="Sci. Rep.">
        <title>Comparative genomics of chytrid fungi reveal insights into the obligate biotrophic and pathogenic lifestyle of Synchytrium endobioticum.</title>
        <authorList>
            <person name="van de Vossenberg B.T.L.H."/>
            <person name="Warris S."/>
            <person name="Nguyen H.D.T."/>
            <person name="van Gent-Pelzer M.P.E."/>
            <person name="Joly D.L."/>
            <person name="van de Geest H.C."/>
            <person name="Bonants P.J.M."/>
            <person name="Smith D.S."/>
            <person name="Levesque C.A."/>
            <person name="van der Lee T.A.J."/>
        </authorList>
    </citation>
    <scope>NUCLEOTIDE SEQUENCE [LARGE SCALE GENOMIC DNA]</scope>
    <source>
        <strain evidence="12 13">CBS 675.73</strain>
    </source>
</reference>
<evidence type="ECO:0000256" key="6">
    <source>
        <dbReference type="ARBA" id="ARBA00022692"/>
    </source>
</evidence>
<keyword evidence="5" id="KW-0808">Transferase</keyword>
<protein>
    <recommendedName>
        <fullName evidence="10">Mannosyltransferase</fullName>
        <ecNumber evidence="10">2.4.1.-</ecNumber>
    </recommendedName>
</protein>
<keyword evidence="8 10" id="KW-1133">Transmembrane helix</keyword>
<dbReference type="InterPro" id="IPR005599">
    <property type="entry name" value="GPI_mannosylTrfase"/>
</dbReference>
<dbReference type="PANTHER" id="PTHR22760">
    <property type="entry name" value="GLYCOSYLTRANSFERASE"/>
    <property type="match status" value="1"/>
</dbReference>
<keyword evidence="9 10" id="KW-0472">Membrane</keyword>
<feature type="transmembrane region" description="Helical" evidence="10">
    <location>
        <begin position="60"/>
        <end position="79"/>
    </location>
</feature>
<feature type="transmembrane region" description="Helical" evidence="10">
    <location>
        <begin position="233"/>
        <end position="251"/>
    </location>
</feature>
<dbReference type="Proteomes" id="UP000320333">
    <property type="component" value="Unassembled WGS sequence"/>
</dbReference>
<keyword evidence="11" id="KW-0732">Signal</keyword>
<organism evidence="12 13">
    <name type="scientific">Chytriomyces confervae</name>
    <dbReference type="NCBI Taxonomy" id="246404"/>
    <lineage>
        <taxon>Eukaryota</taxon>
        <taxon>Fungi</taxon>
        <taxon>Fungi incertae sedis</taxon>
        <taxon>Chytridiomycota</taxon>
        <taxon>Chytridiomycota incertae sedis</taxon>
        <taxon>Chytridiomycetes</taxon>
        <taxon>Chytridiales</taxon>
        <taxon>Chytriomycetaceae</taxon>
        <taxon>Chytriomyces</taxon>
    </lineage>
</organism>
<feature type="transmembrane region" description="Helical" evidence="10">
    <location>
        <begin position="338"/>
        <end position="362"/>
    </location>
</feature>
<feature type="transmembrane region" description="Helical" evidence="10">
    <location>
        <begin position="209"/>
        <end position="226"/>
    </location>
</feature>
<keyword evidence="13" id="KW-1185">Reference proteome</keyword>
<keyword evidence="7 10" id="KW-0256">Endoplasmic reticulum</keyword>
<keyword evidence="6 10" id="KW-0812">Transmembrane</keyword>
<dbReference type="AlphaFoldDB" id="A0A507FK97"/>
<name>A0A507FK97_9FUNG</name>
<comment type="caution">
    <text evidence="12">The sequence shown here is derived from an EMBL/GenBank/DDBJ whole genome shotgun (WGS) entry which is preliminary data.</text>
</comment>
<evidence type="ECO:0000256" key="1">
    <source>
        <dbReference type="ARBA" id="ARBA00004477"/>
    </source>
</evidence>
<dbReference type="EMBL" id="QEAP01000034">
    <property type="protein sequence ID" value="TPX76851.1"/>
    <property type="molecule type" value="Genomic_DNA"/>
</dbReference>
<feature type="chain" id="PRO_5021436746" description="Mannosyltransferase" evidence="11">
    <location>
        <begin position="19"/>
        <end position="598"/>
    </location>
</feature>
<sequence length="598" mass="67075">MNTKQAFLILLLCRTLSALYYHVITDCDEVFNYWEPSHFVAFGTGFQTWEYSPQFNIRSWLYAGIHAVASVVCAGVLQLSKVSTFYTIRVLFAVTSAAAEAKLYAAVKRANSAECANWMLLFLAASTGMTAASTAYLPSSFSMYLVTLAFAHSLDGAPSNRRTWMFVFLIAASVIVGWPFSGAMALPFLFEDLIAMGSTGTQSTRVSRFLAAVSAGLSALAGLLGPTLIVDRIYYGFWSVVPLNIVLYNVFSGSGEGKGPDIFGTEPWWFYVANGALNFNIAFVACLLSVPCLLISRLIMGVSKTHQNLQLWKQINRLLPFYLWFAIFSTQPHKEERFLFVVYPIVCYNAAIAISSVLQMLDWILSGRKLKKSKFAPSKSKRMLVRSAELIIATVFVTISVSRTIAMVENYGAPIQVYTHASNHLAVLNQSTRLCIGKEWYRFPSHYFIPSNVEVRFIRSEFRGLLPAKFGDSVDESLTSPLKTWEVTRVNPRNLNEFNKEDETRYVAVDTCDYLIDSDFGPVDNEAVKAAMNSNDNKSLERRFILDTRAWETVVCQQFLDSGKSQGLFGKVLWAPSYLGMKKGQKWGRYCMLKKVHK</sequence>
<dbReference type="GO" id="GO:0006487">
    <property type="term" value="P:protein N-linked glycosylation"/>
    <property type="evidence" value="ECO:0007669"/>
    <property type="project" value="TreeGrafter"/>
</dbReference>
<feature type="transmembrane region" description="Helical" evidence="10">
    <location>
        <begin position="271"/>
        <end position="294"/>
    </location>
</feature>
<accession>A0A507FK97</accession>